<evidence type="ECO:0000313" key="1">
    <source>
        <dbReference type="EMBL" id="JAI06920.1"/>
    </source>
</evidence>
<name>A0A0E9XW91_ANGAN</name>
<accession>A0A0E9XW91</accession>
<reference evidence="1" key="1">
    <citation type="submission" date="2014-11" db="EMBL/GenBank/DDBJ databases">
        <authorList>
            <person name="Amaro Gonzalez C."/>
        </authorList>
    </citation>
    <scope>NUCLEOTIDE SEQUENCE</scope>
</reference>
<dbReference type="EMBL" id="GBXM01001658">
    <property type="protein sequence ID" value="JAI06920.1"/>
    <property type="molecule type" value="Transcribed_RNA"/>
</dbReference>
<sequence>MNSPAVYFAQWTEGQKRPCIGTERVRRSPTAAPLFKVPHISIYPRLWIRVASTPVRQRTQSVMRHQTLSLWGPTAQPLDLLLLEQTPVPQVPAQG</sequence>
<organism evidence="1">
    <name type="scientific">Anguilla anguilla</name>
    <name type="common">European freshwater eel</name>
    <name type="synonym">Muraena anguilla</name>
    <dbReference type="NCBI Taxonomy" id="7936"/>
    <lineage>
        <taxon>Eukaryota</taxon>
        <taxon>Metazoa</taxon>
        <taxon>Chordata</taxon>
        <taxon>Craniata</taxon>
        <taxon>Vertebrata</taxon>
        <taxon>Euteleostomi</taxon>
        <taxon>Actinopterygii</taxon>
        <taxon>Neopterygii</taxon>
        <taxon>Teleostei</taxon>
        <taxon>Anguilliformes</taxon>
        <taxon>Anguillidae</taxon>
        <taxon>Anguilla</taxon>
    </lineage>
</organism>
<protein>
    <submittedName>
        <fullName evidence="1">Uncharacterized protein</fullName>
    </submittedName>
</protein>
<proteinExistence type="predicted"/>
<dbReference type="AlphaFoldDB" id="A0A0E9XW91"/>
<reference evidence="1" key="2">
    <citation type="journal article" date="2015" name="Fish Shellfish Immunol.">
        <title>Early steps in the European eel (Anguilla anguilla)-Vibrio vulnificus interaction in the gills: Role of the RtxA13 toxin.</title>
        <authorList>
            <person name="Callol A."/>
            <person name="Pajuelo D."/>
            <person name="Ebbesson L."/>
            <person name="Teles M."/>
            <person name="MacKenzie S."/>
            <person name="Amaro C."/>
        </authorList>
    </citation>
    <scope>NUCLEOTIDE SEQUENCE</scope>
</reference>